<feature type="domain" description="Mammalian cell entry C-terminal" evidence="2">
    <location>
        <begin position="130"/>
        <end position="314"/>
    </location>
</feature>
<evidence type="ECO:0000259" key="1">
    <source>
        <dbReference type="Pfam" id="PF02470"/>
    </source>
</evidence>
<accession>A0A5B1M7G4</accession>
<keyword evidence="4" id="KW-1185">Reference proteome</keyword>
<dbReference type="Pfam" id="PF02470">
    <property type="entry name" value="MlaD"/>
    <property type="match status" value="1"/>
</dbReference>
<dbReference type="Pfam" id="PF11887">
    <property type="entry name" value="Mce4_CUP1"/>
    <property type="match status" value="1"/>
</dbReference>
<sequence length="360" mass="38684">MTDTATKFKGRSPIPTSAYKVLAFALTSVLLLGILASLIGNISLASARTYYAYFTDATGVNKGDRVRISGVEVGAVKGLQLVPADGRTLARVEFTVKEGVPLYRNAELQLRYENVVGQRYLSISEIANSGEKMPEDGTFPVEQTTPALNLTQLFNGFQPLFRALDPDRVNAFSFELVRAFQGESGSMAQLMRHTASLTHTLADRDQVIGRVVGNLNTLLETVAERDDELGALLVQFRDLMVGLSHGRGTLNRALPSLASLLESSSGMLGDIRPPLAGTVTSMRTLAGQVYDTRDALDASLKRLPVRLNVLARTASYGTWFNFYVCGLGVQLGLGNGTVNFSTPAVAADERETVCGLGADG</sequence>
<dbReference type="InterPro" id="IPR052336">
    <property type="entry name" value="MlaD_Phospholipid_Transporter"/>
</dbReference>
<comment type="caution">
    <text evidence="3">The sequence shown here is derived from an EMBL/GenBank/DDBJ whole genome shotgun (WGS) entry which is preliminary data.</text>
</comment>
<dbReference type="InterPro" id="IPR005693">
    <property type="entry name" value="Mce"/>
</dbReference>
<reference evidence="3 4" key="2">
    <citation type="submission" date="2019-09" db="EMBL/GenBank/DDBJ databases">
        <authorList>
            <person name="Jin C."/>
        </authorList>
    </citation>
    <scope>NUCLEOTIDE SEQUENCE [LARGE SCALE GENOMIC DNA]</scope>
    <source>
        <strain evidence="3 4">BN140041</strain>
    </source>
</reference>
<feature type="domain" description="Mce/MlaD" evidence="1">
    <location>
        <begin position="48"/>
        <end position="124"/>
    </location>
</feature>
<dbReference type="InterPro" id="IPR003399">
    <property type="entry name" value="Mce/MlaD"/>
</dbReference>
<organism evidence="3 4">
    <name type="scientific">Nocardioides antri</name>
    <dbReference type="NCBI Taxonomy" id="2607659"/>
    <lineage>
        <taxon>Bacteria</taxon>
        <taxon>Bacillati</taxon>
        <taxon>Actinomycetota</taxon>
        <taxon>Actinomycetes</taxon>
        <taxon>Propionibacteriales</taxon>
        <taxon>Nocardioidaceae</taxon>
        <taxon>Nocardioides</taxon>
    </lineage>
</organism>
<dbReference type="GO" id="GO:0005576">
    <property type="term" value="C:extracellular region"/>
    <property type="evidence" value="ECO:0007669"/>
    <property type="project" value="TreeGrafter"/>
</dbReference>
<evidence type="ECO:0000313" key="3">
    <source>
        <dbReference type="EMBL" id="KAA1427817.1"/>
    </source>
</evidence>
<dbReference type="PANTHER" id="PTHR33371:SF17">
    <property type="entry name" value="MCE-FAMILY PROTEIN MCE1B"/>
    <property type="match status" value="1"/>
</dbReference>
<dbReference type="RefSeq" id="WP_149750263.1">
    <property type="nucleotide sequence ID" value="NZ_VUJW01000003.1"/>
</dbReference>
<dbReference type="NCBIfam" id="TIGR00996">
    <property type="entry name" value="Mtu_fam_mce"/>
    <property type="match status" value="1"/>
</dbReference>
<dbReference type="InterPro" id="IPR024516">
    <property type="entry name" value="Mce_C"/>
</dbReference>
<dbReference type="GO" id="GO:0051701">
    <property type="term" value="P:biological process involved in interaction with host"/>
    <property type="evidence" value="ECO:0007669"/>
    <property type="project" value="TreeGrafter"/>
</dbReference>
<gene>
    <name evidence="3" type="ORF">F0U47_10350</name>
</gene>
<proteinExistence type="predicted"/>
<protein>
    <submittedName>
        <fullName evidence="3">MCE family protein</fullName>
    </submittedName>
</protein>
<dbReference type="Proteomes" id="UP000324351">
    <property type="component" value="Unassembled WGS sequence"/>
</dbReference>
<name>A0A5B1M7G4_9ACTN</name>
<dbReference type="PANTHER" id="PTHR33371">
    <property type="entry name" value="INTERMEMBRANE PHOSPHOLIPID TRANSPORT SYSTEM BINDING PROTEIN MLAD-RELATED"/>
    <property type="match status" value="1"/>
</dbReference>
<reference evidence="3 4" key="1">
    <citation type="submission" date="2019-09" db="EMBL/GenBank/DDBJ databases">
        <title>Nocardioides panacisoli sp. nov., isolated from the soil of a ginseng field.</title>
        <authorList>
            <person name="Cho C."/>
        </authorList>
    </citation>
    <scope>NUCLEOTIDE SEQUENCE [LARGE SCALE GENOMIC DNA]</scope>
    <source>
        <strain evidence="3 4">BN140041</strain>
    </source>
</reference>
<dbReference type="EMBL" id="VUJW01000003">
    <property type="protein sequence ID" value="KAA1427817.1"/>
    <property type="molecule type" value="Genomic_DNA"/>
</dbReference>
<evidence type="ECO:0000259" key="2">
    <source>
        <dbReference type="Pfam" id="PF11887"/>
    </source>
</evidence>
<evidence type="ECO:0000313" key="4">
    <source>
        <dbReference type="Proteomes" id="UP000324351"/>
    </source>
</evidence>
<dbReference type="AlphaFoldDB" id="A0A5B1M7G4"/>